<dbReference type="AlphaFoldDB" id="A0A951MGK7"/>
<dbReference type="RefSeq" id="WP_219291459.1">
    <property type="nucleotide sequence ID" value="NZ_RPHB01000007.1"/>
</dbReference>
<organism evidence="1 2">
    <name type="scientific">Arthrospiribacter ruber</name>
    <dbReference type="NCBI Taxonomy" id="2487934"/>
    <lineage>
        <taxon>Bacteria</taxon>
        <taxon>Pseudomonadati</taxon>
        <taxon>Bacteroidota</taxon>
        <taxon>Cytophagia</taxon>
        <taxon>Cytophagales</taxon>
        <taxon>Cyclobacteriaceae</taxon>
        <taxon>Arthrospiribacter</taxon>
    </lineage>
</organism>
<gene>
    <name evidence="1" type="ORF">EGN73_14820</name>
</gene>
<comment type="caution">
    <text evidence="1">The sequence shown here is derived from an EMBL/GenBank/DDBJ whole genome shotgun (WGS) entry which is preliminary data.</text>
</comment>
<proteinExistence type="predicted"/>
<keyword evidence="2" id="KW-1185">Reference proteome</keyword>
<dbReference type="EMBL" id="RPHB01000007">
    <property type="protein sequence ID" value="MBW3469071.1"/>
    <property type="molecule type" value="Genomic_DNA"/>
</dbReference>
<sequence>MGRVKYDGECKAFRGVCLDSNGNPIPDSNSIQEAVAGTLNNPNMATKNIVTLRNLSNLELFDPKRTTLAKDMVAFRGYPKPTVDVITSVAEFTDSNIALNFGIQINYKVGYTITDSDLDFPLQFSIYINGDTLNAVQPEINIPSGSTSQASTIINFPGDYGSTASITIESVNGEMYYYLIDFDSNGRRVINANRDSSSLATVNVVFTAEPTCTVSGGETTVQFLSFPENWTSEQLVSSEVNGGYNSAGNEGDLVYFIYQNNRYVIRKEERCLNDSGEEALEEEGGVCPVGTERRWRWIFQSRDSC</sequence>
<dbReference type="Proteomes" id="UP000727490">
    <property type="component" value="Unassembled WGS sequence"/>
</dbReference>
<accession>A0A951MGK7</accession>
<evidence type="ECO:0000313" key="1">
    <source>
        <dbReference type="EMBL" id="MBW3469071.1"/>
    </source>
</evidence>
<name>A0A951MGK7_9BACT</name>
<reference evidence="1 2" key="1">
    <citation type="journal article" date="2020" name="Syst. Appl. Microbiol.">
        <title>Arthrospiribacter ruber gen. nov., sp. nov., a novel bacterium isolated from Arthrospira cultures.</title>
        <authorList>
            <person name="Waleron M."/>
            <person name="Misztak A."/>
            <person name="Waleron M.M."/>
            <person name="Furmaniak M."/>
            <person name="Mrozik A."/>
            <person name="Waleron K."/>
        </authorList>
    </citation>
    <scope>NUCLEOTIDE SEQUENCE [LARGE SCALE GENOMIC DNA]</scope>
    <source>
        <strain evidence="1 2">DPMB0001</strain>
    </source>
</reference>
<evidence type="ECO:0000313" key="2">
    <source>
        <dbReference type="Proteomes" id="UP000727490"/>
    </source>
</evidence>
<protein>
    <submittedName>
        <fullName evidence="1">Uncharacterized protein</fullName>
    </submittedName>
</protein>